<gene>
    <name evidence="1" type="ORF">CUNI_LOCUS15543</name>
</gene>
<proteinExistence type="predicted"/>
<feature type="non-terminal residue" evidence="1">
    <location>
        <position position="75"/>
    </location>
</feature>
<keyword evidence="2" id="KW-1185">Reference proteome</keyword>
<protein>
    <submittedName>
        <fullName evidence="1">Uncharacterized protein</fullName>
    </submittedName>
</protein>
<comment type="caution">
    <text evidence="1">The sequence shown here is derived from an EMBL/GenBank/DDBJ whole genome shotgun (WGS) entry which is preliminary data.</text>
</comment>
<dbReference type="Proteomes" id="UP000678393">
    <property type="component" value="Unassembled WGS sequence"/>
</dbReference>
<sequence>MSPLTVATAVNMLPVLCELVDSPQVSVTRKTSSFKSVYHAVKLAGMSSVRGISLTWALKYLACVTNIMSKQDSRT</sequence>
<evidence type="ECO:0000313" key="1">
    <source>
        <dbReference type="EMBL" id="CAG5129985.1"/>
    </source>
</evidence>
<evidence type="ECO:0000313" key="2">
    <source>
        <dbReference type="Proteomes" id="UP000678393"/>
    </source>
</evidence>
<accession>A0A8S3ZQD4</accession>
<dbReference type="AlphaFoldDB" id="A0A8S3ZQD4"/>
<dbReference type="EMBL" id="CAJHNH020003780">
    <property type="protein sequence ID" value="CAG5129985.1"/>
    <property type="molecule type" value="Genomic_DNA"/>
</dbReference>
<name>A0A8S3ZQD4_9EUPU</name>
<organism evidence="1 2">
    <name type="scientific">Candidula unifasciata</name>
    <dbReference type="NCBI Taxonomy" id="100452"/>
    <lineage>
        <taxon>Eukaryota</taxon>
        <taxon>Metazoa</taxon>
        <taxon>Spiralia</taxon>
        <taxon>Lophotrochozoa</taxon>
        <taxon>Mollusca</taxon>
        <taxon>Gastropoda</taxon>
        <taxon>Heterobranchia</taxon>
        <taxon>Euthyneura</taxon>
        <taxon>Panpulmonata</taxon>
        <taxon>Eupulmonata</taxon>
        <taxon>Stylommatophora</taxon>
        <taxon>Helicina</taxon>
        <taxon>Helicoidea</taxon>
        <taxon>Geomitridae</taxon>
        <taxon>Candidula</taxon>
    </lineage>
</organism>
<reference evidence="1" key="1">
    <citation type="submission" date="2021-04" db="EMBL/GenBank/DDBJ databases">
        <authorList>
            <consortium name="Molecular Ecology Group"/>
        </authorList>
    </citation>
    <scope>NUCLEOTIDE SEQUENCE</scope>
</reference>